<comment type="caution">
    <text evidence="1">The sequence shown here is derived from an EMBL/GenBank/DDBJ whole genome shotgun (WGS) entry which is preliminary data.</text>
</comment>
<proteinExistence type="predicted"/>
<protein>
    <submittedName>
        <fullName evidence="1">Uncharacterized protein</fullName>
    </submittedName>
</protein>
<accession>A0A368G1M9</accession>
<organism evidence="1 2">
    <name type="scientific">Ancylostoma caninum</name>
    <name type="common">Dog hookworm</name>
    <dbReference type="NCBI Taxonomy" id="29170"/>
    <lineage>
        <taxon>Eukaryota</taxon>
        <taxon>Metazoa</taxon>
        <taxon>Ecdysozoa</taxon>
        <taxon>Nematoda</taxon>
        <taxon>Chromadorea</taxon>
        <taxon>Rhabditida</taxon>
        <taxon>Rhabditina</taxon>
        <taxon>Rhabditomorpha</taxon>
        <taxon>Strongyloidea</taxon>
        <taxon>Ancylostomatidae</taxon>
        <taxon>Ancylostomatinae</taxon>
        <taxon>Ancylostoma</taxon>
    </lineage>
</organism>
<reference evidence="1 2" key="1">
    <citation type="submission" date="2014-10" db="EMBL/GenBank/DDBJ databases">
        <title>Draft genome of the hookworm Ancylostoma caninum.</title>
        <authorList>
            <person name="Mitreva M."/>
        </authorList>
    </citation>
    <scope>NUCLEOTIDE SEQUENCE [LARGE SCALE GENOMIC DNA]</scope>
    <source>
        <strain evidence="1 2">Baltimore</strain>
    </source>
</reference>
<feature type="non-terminal residue" evidence="1">
    <location>
        <position position="1"/>
    </location>
</feature>
<dbReference type="Proteomes" id="UP000252519">
    <property type="component" value="Unassembled WGS sequence"/>
</dbReference>
<dbReference type="AlphaFoldDB" id="A0A368G1M9"/>
<dbReference type="EMBL" id="JOJR01000412">
    <property type="protein sequence ID" value="RCN38272.1"/>
    <property type="molecule type" value="Genomic_DNA"/>
</dbReference>
<keyword evidence="2" id="KW-1185">Reference proteome</keyword>
<evidence type="ECO:0000313" key="2">
    <source>
        <dbReference type="Proteomes" id="UP000252519"/>
    </source>
</evidence>
<sequence>LWRRSVTAKASVVNRISISSIIELLFFRCFPCSWPVDRGVGTLHVQRGENVLVQRETVVMIVWKFPGTRTTAGRTCARATSRSATPSRTSALTRASAAKRTTPTTCRWSSSAWIDRTMVSSWSKHRLGLYRAEI</sequence>
<gene>
    <name evidence="1" type="ORF">ANCCAN_15833</name>
</gene>
<name>A0A368G1M9_ANCCA</name>
<evidence type="ECO:0000313" key="1">
    <source>
        <dbReference type="EMBL" id="RCN38272.1"/>
    </source>
</evidence>